<protein>
    <submittedName>
        <fullName evidence="1">Uncharacterized protein</fullName>
    </submittedName>
</protein>
<accession>A0ACC2RXR3</accession>
<comment type="caution">
    <text evidence="1">The sequence shown here is derived from an EMBL/GenBank/DDBJ whole genome shotgun (WGS) entry which is preliminary data.</text>
</comment>
<dbReference type="Proteomes" id="UP001165960">
    <property type="component" value="Unassembled WGS sequence"/>
</dbReference>
<gene>
    <name evidence="1" type="ORF">DSO57_1009800</name>
</gene>
<evidence type="ECO:0000313" key="2">
    <source>
        <dbReference type="Proteomes" id="UP001165960"/>
    </source>
</evidence>
<organism evidence="1 2">
    <name type="scientific">Entomophthora muscae</name>
    <dbReference type="NCBI Taxonomy" id="34485"/>
    <lineage>
        <taxon>Eukaryota</taxon>
        <taxon>Fungi</taxon>
        <taxon>Fungi incertae sedis</taxon>
        <taxon>Zoopagomycota</taxon>
        <taxon>Entomophthoromycotina</taxon>
        <taxon>Entomophthoromycetes</taxon>
        <taxon>Entomophthorales</taxon>
        <taxon>Entomophthoraceae</taxon>
        <taxon>Entomophthora</taxon>
    </lineage>
</organism>
<proteinExistence type="predicted"/>
<name>A0ACC2RXR3_9FUNG</name>
<keyword evidence="2" id="KW-1185">Reference proteome</keyword>
<sequence>MKFGLIITSAAFQVALDELKRTMMCASCLYLILLKTSVEHNILILTDMGYVLSQQEESSYELSISYCSEVPNFYERSYSMVGRECLPTEADPDKKIALYYSGNATQKEDCLSRLPVIALVAFVHAEMHFNPLTDLSLWGEEIITAHSALENSLVSENVKYDCLFMEYKYLWIANICTSLQLDSVIVDQGPTGRVSIQRVLSKQDHYQELMTSHNNKTKNSCNGLLYHPVMIINIRYCRTAKKPLLQLSHGRPPDLPCCLLSLMKPRLSVTPEAYLQKLPQVLINTEAEAYHAKLNIKKKDVDHTSNSHPTLPLYKVGDAVYFYSNRGYGCEKTLVMLWQGPIKANQEMDPVNYTKDPNTGHLITRVHTQYMCAAPSTHE</sequence>
<evidence type="ECO:0000313" key="1">
    <source>
        <dbReference type="EMBL" id="KAJ9054870.1"/>
    </source>
</evidence>
<dbReference type="EMBL" id="QTSX02006421">
    <property type="protein sequence ID" value="KAJ9054870.1"/>
    <property type="molecule type" value="Genomic_DNA"/>
</dbReference>
<reference evidence="1" key="1">
    <citation type="submission" date="2022-04" db="EMBL/GenBank/DDBJ databases">
        <title>Genome of the entomopathogenic fungus Entomophthora muscae.</title>
        <authorList>
            <person name="Elya C."/>
            <person name="Lovett B.R."/>
            <person name="Lee E."/>
            <person name="Macias A.M."/>
            <person name="Hajek A.E."/>
            <person name="De Bivort B.L."/>
            <person name="Kasson M.T."/>
            <person name="De Fine Licht H.H."/>
            <person name="Stajich J.E."/>
        </authorList>
    </citation>
    <scope>NUCLEOTIDE SEQUENCE</scope>
    <source>
        <strain evidence="1">Berkeley</strain>
    </source>
</reference>